<dbReference type="PANTHER" id="PTHR46797:SF1">
    <property type="entry name" value="METHYLPHOSPHONATE SYNTHASE"/>
    <property type="match status" value="1"/>
</dbReference>
<keyword evidence="1" id="KW-0238">DNA-binding</keyword>
<evidence type="ECO:0000313" key="3">
    <source>
        <dbReference type="EMBL" id="ACA59286.1"/>
    </source>
</evidence>
<dbReference type="OrthoDB" id="428540at2"/>
<dbReference type="STRING" id="477974.Daud_0763"/>
<evidence type="ECO:0000259" key="2">
    <source>
        <dbReference type="PROSITE" id="PS50943"/>
    </source>
</evidence>
<reference evidence="3 4" key="2">
    <citation type="journal article" date="2008" name="Science">
        <title>Environmental genomics reveals a single-species ecosystem deep within Earth.</title>
        <authorList>
            <person name="Chivian D."/>
            <person name="Brodie E.L."/>
            <person name="Alm E.J."/>
            <person name="Culley D.E."/>
            <person name="Dehal P.S."/>
            <person name="Desantis T.Z."/>
            <person name="Gihring T.M."/>
            <person name="Lapidus A."/>
            <person name="Lin L.H."/>
            <person name="Lowry S.R."/>
            <person name="Moser D.P."/>
            <person name="Richardson P.M."/>
            <person name="Southam G."/>
            <person name="Wanger G."/>
            <person name="Pratt L.M."/>
            <person name="Andersen G.L."/>
            <person name="Hazen T.C."/>
            <person name="Brockman F.J."/>
            <person name="Arkin A.P."/>
            <person name="Onstott T.C."/>
        </authorList>
    </citation>
    <scope>NUCLEOTIDE SEQUENCE [LARGE SCALE GENOMIC DNA]</scope>
    <source>
        <strain evidence="3 4">MP104C</strain>
    </source>
</reference>
<dbReference type="InterPro" id="IPR001387">
    <property type="entry name" value="Cro/C1-type_HTH"/>
</dbReference>
<protein>
    <submittedName>
        <fullName evidence="3">Putative transcriptional regulator, XRE family</fullName>
    </submittedName>
</protein>
<evidence type="ECO:0000256" key="1">
    <source>
        <dbReference type="ARBA" id="ARBA00023125"/>
    </source>
</evidence>
<dbReference type="KEGG" id="dau:Daud_0763"/>
<dbReference type="GO" id="GO:0003700">
    <property type="term" value="F:DNA-binding transcription factor activity"/>
    <property type="evidence" value="ECO:0007669"/>
    <property type="project" value="TreeGrafter"/>
</dbReference>
<accession>B1I2S0</accession>
<dbReference type="AlphaFoldDB" id="B1I2S0"/>
<dbReference type="Gene3D" id="1.10.260.40">
    <property type="entry name" value="lambda repressor-like DNA-binding domains"/>
    <property type="match status" value="1"/>
</dbReference>
<dbReference type="InterPro" id="IPR010982">
    <property type="entry name" value="Lambda_DNA-bd_dom_sf"/>
</dbReference>
<dbReference type="HOGENOM" id="CLU_066192_18_1_9"/>
<dbReference type="GO" id="GO:0005829">
    <property type="term" value="C:cytosol"/>
    <property type="evidence" value="ECO:0007669"/>
    <property type="project" value="TreeGrafter"/>
</dbReference>
<dbReference type="InterPro" id="IPR050807">
    <property type="entry name" value="TransReg_Diox_bact_type"/>
</dbReference>
<dbReference type="PANTHER" id="PTHR46797">
    <property type="entry name" value="HTH-TYPE TRANSCRIPTIONAL REGULATOR"/>
    <property type="match status" value="1"/>
</dbReference>
<keyword evidence="4" id="KW-1185">Reference proteome</keyword>
<feature type="domain" description="HTH cro/C1-type" evidence="2">
    <location>
        <begin position="33"/>
        <end position="87"/>
    </location>
</feature>
<organism evidence="3 4">
    <name type="scientific">Desulforudis audaxviator (strain MP104C)</name>
    <dbReference type="NCBI Taxonomy" id="477974"/>
    <lineage>
        <taxon>Bacteria</taxon>
        <taxon>Bacillati</taxon>
        <taxon>Bacillota</taxon>
        <taxon>Clostridia</taxon>
        <taxon>Thermoanaerobacterales</taxon>
        <taxon>Candidatus Desulforudaceae</taxon>
        <taxon>Candidatus Desulforudis</taxon>
    </lineage>
</organism>
<evidence type="ECO:0000313" key="4">
    <source>
        <dbReference type="Proteomes" id="UP000008544"/>
    </source>
</evidence>
<dbReference type="PROSITE" id="PS50943">
    <property type="entry name" value="HTH_CROC1"/>
    <property type="match status" value="1"/>
</dbReference>
<name>B1I2S0_DESAP</name>
<dbReference type="RefSeq" id="WP_012301872.1">
    <property type="nucleotide sequence ID" value="NC_010424.1"/>
</dbReference>
<gene>
    <name evidence="3" type="ordered locus">Daud_0763</name>
</gene>
<dbReference type="SUPFAM" id="SSF47413">
    <property type="entry name" value="lambda repressor-like DNA-binding domains"/>
    <property type="match status" value="1"/>
</dbReference>
<sequence length="91" mass="10341">MKWRDLKAELLKNPDFKNEYYALEPEYRLLRAIIERRVKMGVTQAALAARIGTTQSVIARLESGRANPSIAFLKKIANALDADLDVSIRPR</sequence>
<dbReference type="Proteomes" id="UP000008544">
    <property type="component" value="Chromosome"/>
</dbReference>
<dbReference type="EMBL" id="CP000860">
    <property type="protein sequence ID" value="ACA59286.1"/>
    <property type="molecule type" value="Genomic_DNA"/>
</dbReference>
<proteinExistence type="predicted"/>
<dbReference type="Pfam" id="PF01381">
    <property type="entry name" value="HTH_3"/>
    <property type="match status" value="1"/>
</dbReference>
<dbReference type="SMART" id="SM00530">
    <property type="entry name" value="HTH_XRE"/>
    <property type="match status" value="1"/>
</dbReference>
<reference evidence="4" key="1">
    <citation type="submission" date="2007-10" db="EMBL/GenBank/DDBJ databases">
        <title>Complete sequence of chromosome of Desulforudis audaxviator MP104C.</title>
        <authorList>
            <person name="Copeland A."/>
            <person name="Lucas S."/>
            <person name="Lapidus A."/>
            <person name="Barry K."/>
            <person name="Glavina del Rio T."/>
            <person name="Dalin E."/>
            <person name="Tice H."/>
            <person name="Bruce D."/>
            <person name="Pitluck S."/>
            <person name="Lowry S.R."/>
            <person name="Larimer F."/>
            <person name="Land M.L."/>
            <person name="Hauser L."/>
            <person name="Kyrpides N."/>
            <person name="Ivanova N.N."/>
            <person name="Richardson P."/>
        </authorList>
    </citation>
    <scope>NUCLEOTIDE SEQUENCE [LARGE SCALE GENOMIC DNA]</scope>
    <source>
        <strain evidence="4">MP104C</strain>
    </source>
</reference>
<dbReference type="CDD" id="cd00093">
    <property type="entry name" value="HTH_XRE"/>
    <property type="match status" value="1"/>
</dbReference>
<dbReference type="GO" id="GO:0003677">
    <property type="term" value="F:DNA binding"/>
    <property type="evidence" value="ECO:0007669"/>
    <property type="project" value="UniProtKB-KW"/>
</dbReference>
<dbReference type="eggNOG" id="COG3620">
    <property type="taxonomic scope" value="Bacteria"/>
</dbReference>